<reference evidence="4 5" key="1">
    <citation type="submission" date="2022-08" db="EMBL/GenBank/DDBJ databases">
        <title>Aerococcaceae sp. nov isolated from spoiled eye mask.</title>
        <authorList>
            <person name="Zhou G."/>
            <person name="Xie X.-B."/>
            <person name="Shi Q.-S."/>
            <person name="Wang Y.-S."/>
            <person name="Wen X."/>
            <person name="Peng H."/>
            <person name="Yang X.-J."/>
            <person name="Tao H.-B."/>
            <person name="Huang X.-M."/>
        </authorList>
    </citation>
    <scope>NUCLEOTIDE SEQUENCE [LARGE SCALE GENOMIC DNA]</scope>
    <source>
        <strain evidence="5">DM20194951</strain>
    </source>
</reference>
<proteinExistence type="predicted"/>
<feature type="compositionally biased region" description="Acidic residues" evidence="2">
    <location>
        <begin position="42"/>
        <end position="53"/>
    </location>
</feature>
<evidence type="ECO:0000256" key="1">
    <source>
        <dbReference type="SAM" id="Coils"/>
    </source>
</evidence>
<feature type="coiled-coil region" evidence="1">
    <location>
        <begin position="137"/>
        <end position="166"/>
    </location>
</feature>
<evidence type="ECO:0000256" key="3">
    <source>
        <dbReference type="SAM" id="SignalP"/>
    </source>
</evidence>
<evidence type="ECO:0000256" key="2">
    <source>
        <dbReference type="SAM" id="MobiDB-lite"/>
    </source>
</evidence>
<dbReference type="EMBL" id="CP102453">
    <property type="protein sequence ID" value="UUX33862.1"/>
    <property type="molecule type" value="Genomic_DNA"/>
</dbReference>
<feature type="signal peptide" evidence="3">
    <location>
        <begin position="1"/>
        <end position="26"/>
    </location>
</feature>
<accession>A0ABY5P545</accession>
<sequence>MKKFLKIAVAGLLASQLSLTSTAILAQESSSEDSSDVEEVLSEDSVSEEDEVQLDSTSSTTDTINTLLTEASGTPALLQAKEYYIEFLNQFQIGDLYYGYDLGPTMAEITENFDGGVEPQAYEISDYEMILEYVYNGEEIEEDISQALLENEEVESTEESEEATEETTVVTEEPEEKLATLYVYFYEDEAILAGLVSNYHDVDYETFMDQNRVVELLESNASVDELAAETPVFTGHAFMFHNEVPVEIFATFSGTSMDDALIEFFIFEDEQIVQVYDEPLAAGGLGIDYLMYYKLSAYAEGYTNEEARIPTEDEAESVEEVEESTEESTETVDDGSQSEESTPDDSTSDESTPDDSTSDESDSTDPLPEDPESEESASEE</sequence>
<feature type="region of interest" description="Disordered" evidence="2">
    <location>
        <begin position="42"/>
        <end position="61"/>
    </location>
</feature>
<evidence type="ECO:0000313" key="5">
    <source>
        <dbReference type="Proteomes" id="UP001315967"/>
    </source>
</evidence>
<keyword evidence="5" id="KW-1185">Reference proteome</keyword>
<dbReference type="Proteomes" id="UP001315967">
    <property type="component" value="Chromosome"/>
</dbReference>
<keyword evidence="1" id="KW-0175">Coiled coil</keyword>
<feature type="chain" id="PRO_5047233642" evidence="3">
    <location>
        <begin position="27"/>
        <end position="380"/>
    </location>
</feature>
<protein>
    <submittedName>
        <fullName evidence="4">Uncharacterized protein</fullName>
    </submittedName>
</protein>
<gene>
    <name evidence="4" type="ORF">NRE15_13405</name>
</gene>
<feature type="region of interest" description="Disordered" evidence="2">
    <location>
        <begin position="307"/>
        <end position="380"/>
    </location>
</feature>
<organism evidence="4 5">
    <name type="scientific">Fundicoccus culcitae</name>
    <dbReference type="NCBI Taxonomy" id="2969821"/>
    <lineage>
        <taxon>Bacteria</taxon>
        <taxon>Bacillati</taxon>
        <taxon>Bacillota</taxon>
        <taxon>Bacilli</taxon>
        <taxon>Lactobacillales</taxon>
        <taxon>Aerococcaceae</taxon>
        <taxon>Fundicoccus</taxon>
    </lineage>
</organism>
<name>A0ABY5P545_9LACT</name>
<evidence type="ECO:0000313" key="4">
    <source>
        <dbReference type="EMBL" id="UUX33862.1"/>
    </source>
</evidence>
<feature type="compositionally biased region" description="Acidic residues" evidence="2">
    <location>
        <begin position="312"/>
        <end position="380"/>
    </location>
</feature>
<keyword evidence="3" id="KW-0732">Signal</keyword>
<dbReference type="RefSeq" id="WP_313793365.1">
    <property type="nucleotide sequence ID" value="NZ_CP102453.1"/>
</dbReference>